<dbReference type="InterPro" id="IPR037923">
    <property type="entry name" value="HTH-like"/>
</dbReference>
<feature type="domain" description="HTH araC/xylS-type" evidence="4">
    <location>
        <begin position="158"/>
        <end position="260"/>
    </location>
</feature>
<keyword evidence="1" id="KW-0805">Transcription regulation</keyword>
<evidence type="ECO:0000313" key="6">
    <source>
        <dbReference type="Proteomes" id="UP000007054"/>
    </source>
</evidence>
<keyword evidence="3" id="KW-0804">Transcription</keyword>
<evidence type="ECO:0000259" key="4">
    <source>
        <dbReference type="PROSITE" id="PS01124"/>
    </source>
</evidence>
<dbReference type="EMBL" id="FP929052">
    <property type="protein sequence ID" value="CBL17105.1"/>
    <property type="molecule type" value="Genomic_DNA"/>
</dbReference>
<dbReference type="InterPro" id="IPR009057">
    <property type="entry name" value="Homeodomain-like_sf"/>
</dbReference>
<dbReference type="Gene3D" id="2.60.120.280">
    <property type="entry name" value="Regulatory protein AraC"/>
    <property type="match status" value="1"/>
</dbReference>
<evidence type="ECO:0000256" key="2">
    <source>
        <dbReference type="ARBA" id="ARBA00023125"/>
    </source>
</evidence>
<dbReference type="KEGG" id="rch:RUM_09340"/>
<dbReference type="PROSITE" id="PS00041">
    <property type="entry name" value="HTH_ARAC_FAMILY_1"/>
    <property type="match status" value="1"/>
</dbReference>
<protein>
    <submittedName>
        <fullName evidence="5">AraC-type DNA-binding domain-containing proteins</fullName>
    </submittedName>
</protein>
<proteinExistence type="predicted"/>
<reference evidence="5" key="1">
    <citation type="submission" date="2010-03" db="EMBL/GenBank/DDBJ databases">
        <title>The genome sequence of Ruminococcus sp. 18P13.</title>
        <authorList>
            <consortium name="metaHIT consortium -- http://www.metahit.eu/"/>
            <person name="Pajon A."/>
            <person name="Turner K."/>
            <person name="Parkhill J."/>
            <person name="Bernalier A."/>
        </authorList>
    </citation>
    <scope>NUCLEOTIDE SEQUENCE [LARGE SCALE GENOMIC DNA]</scope>
    <source>
        <strain evidence="5">Type strain: 18P13</strain>
    </source>
</reference>
<dbReference type="STRING" id="213810.RUM_09340"/>
<reference evidence="5" key="2">
    <citation type="submission" date="2010-03" db="EMBL/GenBank/DDBJ databases">
        <authorList>
            <person name="Pajon A."/>
        </authorList>
    </citation>
    <scope>NUCLEOTIDE SEQUENCE</scope>
    <source>
        <strain evidence="5">Type strain: 18P13</strain>
    </source>
</reference>
<dbReference type="PANTHER" id="PTHR43280:SF2">
    <property type="entry name" value="HTH-TYPE TRANSCRIPTIONAL REGULATOR EXSA"/>
    <property type="match status" value="1"/>
</dbReference>
<gene>
    <name evidence="5" type="ordered locus">RUM_09340</name>
</gene>
<dbReference type="SMART" id="SM00342">
    <property type="entry name" value="HTH_ARAC"/>
    <property type="match status" value="1"/>
</dbReference>
<dbReference type="InterPro" id="IPR018060">
    <property type="entry name" value="HTH_AraC"/>
</dbReference>
<dbReference type="HOGENOM" id="CLU_000445_88_6_9"/>
<keyword evidence="2 5" id="KW-0238">DNA-binding</keyword>
<name>D4LBW0_RUMC1</name>
<evidence type="ECO:0000256" key="1">
    <source>
        <dbReference type="ARBA" id="ARBA00023015"/>
    </source>
</evidence>
<dbReference type="GO" id="GO:0003700">
    <property type="term" value="F:DNA-binding transcription factor activity"/>
    <property type="evidence" value="ECO:0007669"/>
    <property type="project" value="InterPro"/>
</dbReference>
<dbReference type="PROSITE" id="PS01124">
    <property type="entry name" value="HTH_ARAC_FAMILY_2"/>
    <property type="match status" value="1"/>
</dbReference>
<evidence type="ECO:0000313" key="5">
    <source>
        <dbReference type="EMBL" id="CBL17105.1"/>
    </source>
</evidence>
<dbReference type="Pfam" id="PF12833">
    <property type="entry name" value="HTH_18"/>
    <property type="match status" value="1"/>
</dbReference>
<keyword evidence="6" id="KW-1185">Reference proteome</keyword>
<organism evidence="5 6">
    <name type="scientific">Ruminococcus champanellensis (strain DSM 18848 / JCM 17042 / KCTC 15320 / 18P13)</name>
    <dbReference type="NCBI Taxonomy" id="213810"/>
    <lineage>
        <taxon>Bacteria</taxon>
        <taxon>Bacillati</taxon>
        <taxon>Bacillota</taxon>
        <taxon>Clostridia</taxon>
        <taxon>Eubacteriales</taxon>
        <taxon>Oscillospiraceae</taxon>
        <taxon>Ruminococcus</taxon>
    </lineage>
</organism>
<dbReference type="AlphaFoldDB" id="D4LBW0"/>
<dbReference type="Gene3D" id="1.10.10.60">
    <property type="entry name" value="Homeodomain-like"/>
    <property type="match status" value="1"/>
</dbReference>
<dbReference type="GeneID" id="83155697"/>
<dbReference type="PANTHER" id="PTHR43280">
    <property type="entry name" value="ARAC-FAMILY TRANSCRIPTIONAL REGULATOR"/>
    <property type="match status" value="1"/>
</dbReference>
<dbReference type="SUPFAM" id="SSF51215">
    <property type="entry name" value="Regulatory protein AraC"/>
    <property type="match status" value="1"/>
</dbReference>
<dbReference type="SUPFAM" id="SSF46689">
    <property type="entry name" value="Homeodomain-like"/>
    <property type="match status" value="1"/>
</dbReference>
<evidence type="ECO:0000256" key="3">
    <source>
        <dbReference type="ARBA" id="ARBA00023163"/>
    </source>
</evidence>
<sequence>MRCSAVGYHHIHDSSFQKKRPNGSSDWLLLLVKTPAQFIIEGEIIHAKANSYMIYSLDTPQHYGADGADYIDDWLHFYPDPEELELFQALSIPLNRPVYIGNIAAASAIIRNMCFEFYSAHLCKQESVTLYFRMMLYKFHEQEAFRYSDTILTLTRHMPHLLWIRESIFRWPEQEWSADVLAREMQLSQSRFLHLYKEAFGSTMLQDITDSRIQKGCELLRTTNLKLPEIADACGYASVPYFIMLFRSKTGMTPHAYRKAQQAQL</sequence>
<dbReference type="Proteomes" id="UP000007054">
    <property type="component" value="Chromosome"/>
</dbReference>
<dbReference type="InterPro" id="IPR018062">
    <property type="entry name" value="HTH_AraC-typ_CS"/>
</dbReference>
<dbReference type="RefSeq" id="WP_015558012.1">
    <property type="nucleotide sequence ID" value="NC_021039.1"/>
</dbReference>
<dbReference type="GO" id="GO:0043565">
    <property type="term" value="F:sequence-specific DNA binding"/>
    <property type="evidence" value="ECO:0007669"/>
    <property type="project" value="InterPro"/>
</dbReference>
<accession>D4LBW0</accession>
<dbReference type="PATRIC" id="fig|213810.4.peg.839"/>